<dbReference type="InterPro" id="IPR016024">
    <property type="entry name" value="ARM-type_fold"/>
</dbReference>
<gene>
    <name evidence="2" type="ORF">ABE541_10655</name>
</gene>
<evidence type="ECO:0000313" key="3">
    <source>
        <dbReference type="Proteomes" id="UP001409291"/>
    </source>
</evidence>
<dbReference type="RefSeq" id="WP_132773898.1">
    <property type="nucleotide sequence ID" value="NZ_JAOQNK010000001.1"/>
</dbReference>
<evidence type="ECO:0000256" key="1">
    <source>
        <dbReference type="SAM" id="Phobius"/>
    </source>
</evidence>
<keyword evidence="1" id="KW-0472">Membrane</keyword>
<evidence type="ECO:0008006" key="4">
    <source>
        <dbReference type="Google" id="ProtNLM"/>
    </source>
</evidence>
<comment type="caution">
    <text evidence="2">The sequence shown here is derived from an EMBL/GenBank/DDBJ whole genome shotgun (WGS) entry which is preliminary data.</text>
</comment>
<keyword evidence="3" id="KW-1185">Reference proteome</keyword>
<dbReference type="EMBL" id="JBDJNQ010000004">
    <property type="protein sequence ID" value="MEN5377724.1"/>
    <property type="molecule type" value="Genomic_DNA"/>
</dbReference>
<reference evidence="2 3" key="1">
    <citation type="submission" date="2024-04" db="EMBL/GenBank/DDBJ databases">
        <title>WGS of bacteria from Torrens River.</title>
        <authorList>
            <person name="Wyrsch E.R."/>
            <person name="Drigo B."/>
        </authorList>
    </citation>
    <scope>NUCLEOTIDE SEQUENCE [LARGE SCALE GENOMIC DNA]</scope>
    <source>
        <strain evidence="2 3">TWI391</strain>
    </source>
</reference>
<accession>A0ABV0BW04</accession>
<keyword evidence="1" id="KW-1133">Transmembrane helix</keyword>
<protein>
    <recommendedName>
        <fullName evidence="4">HEAT repeat domain-containing protein</fullName>
    </recommendedName>
</protein>
<sequence>MFQKITLHELVLAIIIVFVLVLLLIIAVLFYSFYKYRVLSNRQVWTQIIENKITESIVLGQNFVENDESFDMHLREPAFRSVFLDLLVASERKFSGVAREEITHLFYKFSLEDEAWRNLIKKKAYHIAGGIQELTAMRVLRALPTFTSLLEHREKQVYLEAQYGIVSFKGAEGLSFLDNLKHPLSEWQQLRLLNSIIDIPDPQIVNITLWLRSENTSVVIFTLRLMRKFQMLSYYNEVLELLAHNDTAVKLQVVRTLEAFENNNTMEQLVSAFPEETLAVQIEILKAMKVSKSLECDAFLKKQLWEHPAVAIKIWSAEVLVSLGERQYLRDMALDENTPDEFKHIINHALQEKVC</sequence>
<organism evidence="2 3">
    <name type="scientific">Sphingobacterium kitahiroshimense</name>
    <dbReference type="NCBI Taxonomy" id="470446"/>
    <lineage>
        <taxon>Bacteria</taxon>
        <taxon>Pseudomonadati</taxon>
        <taxon>Bacteroidota</taxon>
        <taxon>Sphingobacteriia</taxon>
        <taxon>Sphingobacteriales</taxon>
        <taxon>Sphingobacteriaceae</taxon>
        <taxon>Sphingobacterium</taxon>
    </lineage>
</organism>
<dbReference type="Proteomes" id="UP001409291">
    <property type="component" value="Unassembled WGS sequence"/>
</dbReference>
<feature type="transmembrane region" description="Helical" evidence="1">
    <location>
        <begin position="12"/>
        <end position="34"/>
    </location>
</feature>
<dbReference type="SUPFAM" id="SSF48371">
    <property type="entry name" value="ARM repeat"/>
    <property type="match status" value="1"/>
</dbReference>
<evidence type="ECO:0000313" key="2">
    <source>
        <dbReference type="EMBL" id="MEN5377724.1"/>
    </source>
</evidence>
<proteinExistence type="predicted"/>
<keyword evidence="1" id="KW-0812">Transmembrane</keyword>
<name>A0ABV0BW04_9SPHI</name>